<reference evidence="2 3" key="1">
    <citation type="submission" date="2014-04" db="EMBL/GenBank/DDBJ databases">
        <authorList>
            <consortium name="DOE Joint Genome Institute"/>
            <person name="Kuo A."/>
            <person name="Tarkka M."/>
            <person name="Buscot F."/>
            <person name="Kohler A."/>
            <person name="Nagy L.G."/>
            <person name="Floudas D."/>
            <person name="Copeland A."/>
            <person name="Barry K.W."/>
            <person name="Cichocki N."/>
            <person name="Veneault-Fourrey C."/>
            <person name="LaButti K."/>
            <person name="Lindquist E.A."/>
            <person name="Lipzen A."/>
            <person name="Lundell T."/>
            <person name="Morin E."/>
            <person name="Murat C."/>
            <person name="Sun H."/>
            <person name="Tunlid A."/>
            <person name="Henrissat B."/>
            <person name="Grigoriev I.V."/>
            <person name="Hibbett D.S."/>
            <person name="Martin F."/>
            <person name="Nordberg H.P."/>
            <person name="Cantor M.N."/>
            <person name="Hua S.X."/>
        </authorList>
    </citation>
    <scope>NUCLEOTIDE SEQUENCE [LARGE SCALE GENOMIC DNA]</scope>
    <source>
        <strain evidence="2 3">F 1598</strain>
    </source>
</reference>
<accession>A0A0C3BFT8</accession>
<dbReference type="AlphaFoldDB" id="A0A0C3BFT8"/>
<proteinExistence type="predicted"/>
<evidence type="ECO:0000313" key="2">
    <source>
        <dbReference type="EMBL" id="KIM76202.1"/>
    </source>
</evidence>
<organism evidence="2 3">
    <name type="scientific">Piloderma croceum (strain F 1598)</name>
    <dbReference type="NCBI Taxonomy" id="765440"/>
    <lineage>
        <taxon>Eukaryota</taxon>
        <taxon>Fungi</taxon>
        <taxon>Dikarya</taxon>
        <taxon>Basidiomycota</taxon>
        <taxon>Agaricomycotina</taxon>
        <taxon>Agaricomycetes</taxon>
        <taxon>Agaricomycetidae</taxon>
        <taxon>Atheliales</taxon>
        <taxon>Atheliaceae</taxon>
        <taxon>Piloderma</taxon>
    </lineage>
</organism>
<name>A0A0C3BFT8_PILCF</name>
<dbReference type="InParanoid" id="A0A0C3BFT8"/>
<dbReference type="EMBL" id="KN833037">
    <property type="protein sequence ID" value="KIM76202.1"/>
    <property type="molecule type" value="Genomic_DNA"/>
</dbReference>
<dbReference type="HOGENOM" id="CLU_2237625_0_0_1"/>
<evidence type="ECO:0000256" key="1">
    <source>
        <dbReference type="SAM" id="MobiDB-lite"/>
    </source>
</evidence>
<sequence length="105" mass="12504">MATKLLRQHTLSVQHTPTLAITSRKCKNRSNDQFANIARIRHRVRHGFERRRERVENEMEEREETEGRKERRGEKEKGRRHLSRPPTSPPLTMEHKQEPPTSPHP</sequence>
<protein>
    <submittedName>
        <fullName evidence="2">Uncharacterized protein</fullName>
    </submittedName>
</protein>
<evidence type="ECO:0000313" key="3">
    <source>
        <dbReference type="Proteomes" id="UP000054166"/>
    </source>
</evidence>
<keyword evidence="3" id="KW-1185">Reference proteome</keyword>
<dbReference type="Proteomes" id="UP000054166">
    <property type="component" value="Unassembled WGS sequence"/>
</dbReference>
<feature type="compositionally biased region" description="Basic and acidic residues" evidence="1">
    <location>
        <begin position="65"/>
        <end position="77"/>
    </location>
</feature>
<reference evidence="3" key="2">
    <citation type="submission" date="2015-01" db="EMBL/GenBank/DDBJ databases">
        <title>Evolutionary Origins and Diversification of the Mycorrhizal Mutualists.</title>
        <authorList>
            <consortium name="DOE Joint Genome Institute"/>
            <consortium name="Mycorrhizal Genomics Consortium"/>
            <person name="Kohler A."/>
            <person name="Kuo A."/>
            <person name="Nagy L.G."/>
            <person name="Floudas D."/>
            <person name="Copeland A."/>
            <person name="Barry K.W."/>
            <person name="Cichocki N."/>
            <person name="Veneault-Fourrey C."/>
            <person name="LaButti K."/>
            <person name="Lindquist E.A."/>
            <person name="Lipzen A."/>
            <person name="Lundell T."/>
            <person name="Morin E."/>
            <person name="Murat C."/>
            <person name="Riley R."/>
            <person name="Ohm R."/>
            <person name="Sun H."/>
            <person name="Tunlid A."/>
            <person name="Henrissat B."/>
            <person name="Grigoriev I.V."/>
            <person name="Hibbett D.S."/>
            <person name="Martin F."/>
        </authorList>
    </citation>
    <scope>NUCLEOTIDE SEQUENCE [LARGE SCALE GENOMIC DNA]</scope>
    <source>
        <strain evidence="3">F 1598</strain>
    </source>
</reference>
<feature type="region of interest" description="Disordered" evidence="1">
    <location>
        <begin position="44"/>
        <end position="105"/>
    </location>
</feature>
<gene>
    <name evidence="2" type="ORF">PILCRDRAFT_12968</name>
</gene>
<feature type="compositionally biased region" description="Basic and acidic residues" evidence="1">
    <location>
        <begin position="46"/>
        <end position="57"/>
    </location>
</feature>